<feature type="compositionally biased region" description="Low complexity" evidence="1">
    <location>
        <begin position="102"/>
        <end position="111"/>
    </location>
</feature>
<feature type="compositionally biased region" description="Low complexity" evidence="1">
    <location>
        <begin position="502"/>
        <end position="522"/>
    </location>
</feature>
<evidence type="ECO:0000313" key="5">
    <source>
        <dbReference type="Proteomes" id="UP001530293"/>
    </source>
</evidence>
<feature type="compositionally biased region" description="Low complexity" evidence="1">
    <location>
        <begin position="31"/>
        <end position="44"/>
    </location>
</feature>
<gene>
    <name evidence="4" type="ORF">ACHAWU_000274</name>
</gene>
<feature type="compositionally biased region" description="Acidic residues" evidence="1">
    <location>
        <begin position="312"/>
        <end position="322"/>
    </location>
</feature>
<feature type="compositionally biased region" description="Low complexity" evidence="1">
    <location>
        <begin position="57"/>
        <end position="89"/>
    </location>
</feature>
<feature type="compositionally biased region" description="Low complexity" evidence="1">
    <location>
        <begin position="119"/>
        <end position="130"/>
    </location>
</feature>
<feature type="region of interest" description="Disordered" evidence="1">
    <location>
        <begin position="163"/>
        <end position="195"/>
    </location>
</feature>
<organism evidence="4 5">
    <name type="scientific">Discostella pseudostelligera</name>
    <dbReference type="NCBI Taxonomy" id="259834"/>
    <lineage>
        <taxon>Eukaryota</taxon>
        <taxon>Sar</taxon>
        <taxon>Stramenopiles</taxon>
        <taxon>Ochrophyta</taxon>
        <taxon>Bacillariophyta</taxon>
        <taxon>Coscinodiscophyceae</taxon>
        <taxon>Thalassiosirophycidae</taxon>
        <taxon>Stephanodiscales</taxon>
        <taxon>Stephanodiscaceae</taxon>
        <taxon>Discostella</taxon>
    </lineage>
</organism>
<dbReference type="PANTHER" id="PTHR45614:SF232">
    <property type="entry name" value="TRANSCRIPTION FACTOR MYB3R-2"/>
    <property type="match status" value="1"/>
</dbReference>
<dbReference type="Gene3D" id="2.30.30.140">
    <property type="match status" value="1"/>
</dbReference>
<dbReference type="PROSITE" id="PS50090">
    <property type="entry name" value="MYB_LIKE"/>
    <property type="match status" value="2"/>
</dbReference>
<protein>
    <submittedName>
        <fullName evidence="4">Uncharacterized protein</fullName>
    </submittedName>
</protein>
<sequence length="881" mass="95182">MAVQKSKSSTPGRDTTAVNINNNVPGHAADDQQQLPQQQQPPQTKNKKAKKQKLDHAAAASAASASTPAVTTTNTAANTATDDAAAAAAVPPPMNQPHRHPANSSTTSSSLPHPPPPHYTTTTINNNNSNINSNASTNSCSRCAGCGKSECPSTGPLLLFEDPEEEEETGEDAAANSSSSNGSSGAKKKKTDAATDGRGEKRYCASCMTGKKVRVFWPVDSQWYIADVQQYDIHTGEHLLRYPDGDTEWVRIGEDHTTNTQYKEYYRNHPPQNNHDHGNHHLTRLPSLGGGNGVGGVSFALSQSFGLHSVADEDDDEEENDANDEKTMQLKPPHQLQHQHQQNRMYQQLNLDRTASSMSSFGMFGSGGAGAGAGGGIGARQPSYLGQHPPPPPPPPHGSGGGGGARGAPNNYQILAPNYTHSFSSKIGTVPSIEFGPPPPHPHPHHTAGGGDPYAPPHHTNHAQQHHQQHQREDGGGGGGPNAWPPNPYPNHQAYYDDRGQHPIIYPYHHPHPQGVPQHQSPMPKPGPASKRQTASGESSMSPSKKSSNKKATTTTNGDATPTACGSSSSSPAIKSRKALPNAWASTEDEHLLDLVLQMQHPLKWSVIAESLSNIMISKDSRMPPRTGKQCRERYVNHLNPRLKSTDFTPLEDATIWRLYGTIGSQWAKMAKVIPGRTDNNLKNRFHNLKRQLHREEDSRARNSSSEVADIMKSKVYVENIREIPKYLRTKIEDMWNYKRHIGLVAADSSGAAVLEQESREEVEVKEEERDGGDGGGGGASGGGSGEGALGSTPTIEQQPRQRKFGPYEAVVEPTQCGRCGLFLPSVQCGNEICTKTKWCKVCTKVSLHLTGHVLRECVNLRKNPDVELAKALETLMSGQA</sequence>
<feature type="compositionally biased region" description="Polar residues" evidence="1">
    <location>
        <begin position="1"/>
        <end position="24"/>
    </location>
</feature>
<dbReference type="Pfam" id="PF13921">
    <property type="entry name" value="Myb_DNA-bind_6"/>
    <property type="match status" value="1"/>
</dbReference>
<accession>A0ABD3MB06</accession>
<comment type="caution">
    <text evidence="4">The sequence shown here is derived from an EMBL/GenBank/DDBJ whole genome shotgun (WGS) entry which is preliminary data.</text>
</comment>
<feature type="compositionally biased region" description="Low complexity" evidence="1">
    <location>
        <begin position="536"/>
        <end position="571"/>
    </location>
</feature>
<dbReference type="SMART" id="SM00717">
    <property type="entry name" value="SANT"/>
    <property type="match status" value="2"/>
</dbReference>
<evidence type="ECO:0000256" key="1">
    <source>
        <dbReference type="SAM" id="MobiDB-lite"/>
    </source>
</evidence>
<dbReference type="PROSITE" id="PS51294">
    <property type="entry name" value="HTH_MYB"/>
    <property type="match status" value="1"/>
</dbReference>
<dbReference type="InterPro" id="IPR050560">
    <property type="entry name" value="MYB_TF"/>
</dbReference>
<dbReference type="InterPro" id="IPR017930">
    <property type="entry name" value="Myb_dom"/>
</dbReference>
<feature type="domain" description="Myb-like" evidence="2">
    <location>
        <begin position="640"/>
        <end position="690"/>
    </location>
</feature>
<evidence type="ECO:0000313" key="4">
    <source>
        <dbReference type="EMBL" id="KAL3761179.1"/>
    </source>
</evidence>
<dbReference type="Proteomes" id="UP001530293">
    <property type="component" value="Unassembled WGS sequence"/>
</dbReference>
<feature type="compositionally biased region" description="Low complexity" evidence="1">
    <location>
        <begin position="173"/>
        <end position="185"/>
    </location>
</feature>
<dbReference type="Gene3D" id="1.10.10.60">
    <property type="entry name" value="Homeodomain-like"/>
    <property type="match status" value="2"/>
</dbReference>
<feature type="region of interest" description="Disordered" evidence="1">
    <location>
        <begin position="372"/>
        <end position="575"/>
    </location>
</feature>
<feature type="compositionally biased region" description="Basic residues" evidence="1">
    <location>
        <begin position="459"/>
        <end position="469"/>
    </location>
</feature>
<proteinExistence type="predicted"/>
<dbReference type="CDD" id="cd00167">
    <property type="entry name" value="SANT"/>
    <property type="match status" value="2"/>
</dbReference>
<dbReference type="EMBL" id="JALLBG020000156">
    <property type="protein sequence ID" value="KAL3761179.1"/>
    <property type="molecule type" value="Genomic_DNA"/>
</dbReference>
<evidence type="ECO:0000259" key="2">
    <source>
        <dbReference type="PROSITE" id="PS50090"/>
    </source>
</evidence>
<evidence type="ECO:0000259" key="3">
    <source>
        <dbReference type="PROSITE" id="PS51294"/>
    </source>
</evidence>
<dbReference type="InterPro" id="IPR009057">
    <property type="entry name" value="Homeodomain-like_sf"/>
</dbReference>
<feature type="domain" description="Myb-like" evidence="2">
    <location>
        <begin position="582"/>
        <end position="639"/>
    </location>
</feature>
<feature type="compositionally biased region" description="Basic and acidic residues" evidence="1">
    <location>
        <begin position="757"/>
        <end position="773"/>
    </location>
</feature>
<dbReference type="PANTHER" id="PTHR45614">
    <property type="entry name" value="MYB PROTEIN-RELATED"/>
    <property type="match status" value="1"/>
</dbReference>
<name>A0ABD3MB06_9STRA</name>
<dbReference type="SUPFAM" id="SSF46689">
    <property type="entry name" value="Homeodomain-like"/>
    <property type="match status" value="2"/>
</dbReference>
<dbReference type="CDD" id="cd20404">
    <property type="entry name" value="Tudor_Agenet_AtEML-like"/>
    <property type="match status" value="1"/>
</dbReference>
<feature type="region of interest" description="Disordered" evidence="1">
    <location>
        <begin position="312"/>
        <end position="343"/>
    </location>
</feature>
<dbReference type="AlphaFoldDB" id="A0ABD3MB06"/>
<feature type="region of interest" description="Disordered" evidence="1">
    <location>
        <begin position="753"/>
        <end position="803"/>
    </location>
</feature>
<feature type="domain" description="HTH myb-type" evidence="3">
    <location>
        <begin position="640"/>
        <end position="694"/>
    </location>
</feature>
<feature type="region of interest" description="Disordered" evidence="1">
    <location>
        <begin position="1"/>
        <end position="130"/>
    </location>
</feature>
<keyword evidence="5" id="KW-1185">Reference proteome</keyword>
<feature type="compositionally biased region" description="Pro residues" evidence="1">
    <location>
        <begin position="388"/>
        <end position="397"/>
    </location>
</feature>
<feature type="compositionally biased region" description="Gly residues" evidence="1">
    <location>
        <begin position="774"/>
        <end position="789"/>
    </location>
</feature>
<reference evidence="4 5" key="1">
    <citation type="submission" date="2024-10" db="EMBL/GenBank/DDBJ databases">
        <title>Updated reference genomes for cyclostephanoid diatoms.</title>
        <authorList>
            <person name="Roberts W.R."/>
            <person name="Alverson A.J."/>
        </authorList>
    </citation>
    <scope>NUCLEOTIDE SEQUENCE [LARGE SCALE GENOMIC DNA]</scope>
    <source>
        <strain evidence="4 5">AJA232-27</strain>
    </source>
</reference>
<feature type="compositionally biased region" description="Low complexity" evidence="1">
    <location>
        <begin position="329"/>
        <end position="343"/>
    </location>
</feature>
<dbReference type="InterPro" id="IPR001005">
    <property type="entry name" value="SANT/Myb"/>
</dbReference>